<comment type="caution">
    <text evidence="1">The sequence shown here is derived from an EMBL/GenBank/DDBJ whole genome shotgun (WGS) entry which is preliminary data.</text>
</comment>
<evidence type="ECO:0000313" key="1">
    <source>
        <dbReference type="EMBL" id="EKG13072.1"/>
    </source>
</evidence>
<reference evidence="1 2" key="1">
    <citation type="journal article" date="2012" name="BMC Genomics">
        <title>Tools to kill: Genome of one of the most destructive plant pathogenic fungi Macrophomina phaseolina.</title>
        <authorList>
            <person name="Islam M.S."/>
            <person name="Haque M.S."/>
            <person name="Islam M.M."/>
            <person name="Emdad E.M."/>
            <person name="Halim A."/>
            <person name="Hossen Q.M.M."/>
            <person name="Hossain M.Z."/>
            <person name="Ahmed B."/>
            <person name="Rahim S."/>
            <person name="Rahman M.S."/>
            <person name="Alam M.M."/>
            <person name="Hou S."/>
            <person name="Wan X."/>
            <person name="Saito J.A."/>
            <person name="Alam M."/>
        </authorList>
    </citation>
    <scope>NUCLEOTIDE SEQUENCE [LARGE SCALE GENOMIC DNA]</scope>
    <source>
        <strain evidence="1 2">MS6</strain>
    </source>
</reference>
<name>K2RJW8_MACPH</name>
<dbReference type="EMBL" id="AHHD01000418">
    <property type="protein sequence ID" value="EKG13072.1"/>
    <property type="molecule type" value="Genomic_DNA"/>
</dbReference>
<dbReference type="HOGENOM" id="CLU_1489283_0_0_1"/>
<gene>
    <name evidence="1" type="ORF">MPH_09807</name>
</gene>
<evidence type="ECO:0000313" key="2">
    <source>
        <dbReference type="Proteomes" id="UP000007129"/>
    </source>
</evidence>
<proteinExistence type="predicted"/>
<dbReference type="VEuPathDB" id="FungiDB:MPH_09807"/>
<dbReference type="InParanoid" id="K2RJW8"/>
<dbReference type="AlphaFoldDB" id="K2RJW8"/>
<dbReference type="Proteomes" id="UP000007129">
    <property type="component" value="Unassembled WGS sequence"/>
</dbReference>
<sequence>MDQSSGRKAVSSVALNLPPRMTASPTALLFPSGSAVIFIRQGHLNSSPGFVLLDMAPSLPTRWRPSMNEVAISSSFSDRYDPKYDDFILQQSRSELVAYLSGPAKKPKMPLLFAKLSSRIYDTSPKPGLHAFSLPSSRLLYRFFFWPLAATHQAKAVKSVRGTVTTKYIQELAAIFITPWS</sequence>
<organism evidence="1 2">
    <name type="scientific">Macrophomina phaseolina (strain MS6)</name>
    <name type="common">Charcoal rot fungus</name>
    <dbReference type="NCBI Taxonomy" id="1126212"/>
    <lineage>
        <taxon>Eukaryota</taxon>
        <taxon>Fungi</taxon>
        <taxon>Dikarya</taxon>
        <taxon>Ascomycota</taxon>
        <taxon>Pezizomycotina</taxon>
        <taxon>Dothideomycetes</taxon>
        <taxon>Dothideomycetes incertae sedis</taxon>
        <taxon>Botryosphaeriales</taxon>
        <taxon>Botryosphaeriaceae</taxon>
        <taxon>Macrophomina</taxon>
    </lineage>
</organism>
<protein>
    <submittedName>
        <fullName evidence="1">Uncharacterized protein</fullName>
    </submittedName>
</protein>
<accession>K2RJW8</accession>